<dbReference type="Pfam" id="PF01470">
    <property type="entry name" value="Peptidase_C15"/>
    <property type="match status" value="1"/>
</dbReference>
<dbReference type="SUPFAM" id="SSF53182">
    <property type="entry name" value="Pyrrolidone carboxyl peptidase (pyroglutamate aminopeptidase)"/>
    <property type="match status" value="1"/>
</dbReference>
<accession>A0AAW1DKK7</accession>
<evidence type="ECO:0000256" key="4">
    <source>
        <dbReference type="ARBA" id="ARBA00022801"/>
    </source>
</evidence>
<organism evidence="6 7">
    <name type="scientific">Rhynocoris fuscipes</name>
    <dbReference type="NCBI Taxonomy" id="488301"/>
    <lineage>
        <taxon>Eukaryota</taxon>
        <taxon>Metazoa</taxon>
        <taxon>Ecdysozoa</taxon>
        <taxon>Arthropoda</taxon>
        <taxon>Hexapoda</taxon>
        <taxon>Insecta</taxon>
        <taxon>Pterygota</taxon>
        <taxon>Neoptera</taxon>
        <taxon>Paraneoptera</taxon>
        <taxon>Hemiptera</taxon>
        <taxon>Heteroptera</taxon>
        <taxon>Panheteroptera</taxon>
        <taxon>Cimicomorpha</taxon>
        <taxon>Reduviidae</taxon>
        <taxon>Harpactorinae</taxon>
        <taxon>Harpactorini</taxon>
        <taxon>Rhynocoris</taxon>
    </lineage>
</organism>
<keyword evidence="2" id="KW-0963">Cytoplasm</keyword>
<protein>
    <recommendedName>
        <fullName evidence="8">Pyroglutamyl-peptidase I</fullName>
    </recommendedName>
</protein>
<gene>
    <name evidence="6" type="ORF">O3M35_005742</name>
</gene>
<dbReference type="EMBL" id="JAPXFL010000002">
    <property type="protein sequence ID" value="KAK9511117.1"/>
    <property type="molecule type" value="Genomic_DNA"/>
</dbReference>
<proteinExistence type="inferred from homology"/>
<keyword evidence="7" id="KW-1185">Reference proteome</keyword>
<comment type="caution">
    <text evidence="6">The sequence shown here is derived from an EMBL/GenBank/DDBJ whole genome shotgun (WGS) entry which is preliminary data.</text>
</comment>
<dbReference type="InterPro" id="IPR016125">
    <property type="entry name" value="Peptidase_C15-like"/>
</dbReference>
<dbReference type="GO" id="GO:0005829">
    <property type="term" value="C:cytosol"/>
    <property type="evidence" value="ECO:0007669"/>
    <property type="project" value="InterPro"/>
</dbReference>
<keyword evidence="5" id="KW-0788">Thiol protease</keyword>
<dbReference type="InterPro" id="IPR036440">
    <property type="entry name" value="Peptidase_C15-like_sf"/>
</dbReference>
<evidence type="ECO:0000256" key="3">
    <source>
        <dbReference type="ARBA" id="ARBA00022670"/>
    </source>
</evidence>
<evidence type="ECO:0000313" key="6">
    <source>
        <dbReference type="EMBL" id="KAK9511117.1"/>
    </source>
</evidence>
<dbReference type="PRINTS" id="PR00706">
    <property type="entry name" value="PYROGLUPTASE"/>
</dbReference>
<dbReference type="Gene3D" id="3.40.630.20">
    <property type="entry name" value="Peptidase C15, pyroglutamyl peptidase I-like"/>
    <property type="match status" value="1"/>
</dbReference>
<dbReference type="GO" id="GO:0006508">
    <property type="term" value="P:proteolysis"/>
    <property type="evidence" value="ECO:0007669"/>
    <property type="project" value="UniProtKB-KW"/>
</dbReference>
<evidence type="ECO:0000256" key="5">
    <source>
        <dbReference type="ARBA" id="ARBA00022807"/>
    </source>
</evidence>
<dbReference type="PANTHER" id="PTHR23402:SF1">
    <property type="entry name" value="PYROGLUTAMYL-PEPTIDASE I"/>
    <property type="match status" value="1"/>
</dbReference>
<evidence type="ECO:0000256" key="1">
    <source>
        <dbReference type="ARBA" id="ARBA00006641"/>
    </source>
</evidence>
<keyword evidence="4" id="KW-0378">Hydrolase</keyword>
<dbReference type="GO" id="GO:0016920">
    <property type="term" value="F:pyroglutamyl-peptidase activity"/>
    <property type="evidence" value="ECO:0007669"/>
    <property type="project" value="InterPro"/>
</dbReference>
<name>A0AAW1DKK7_9HEMI</name>
<dbReference type="PANTHER" id="PTHR23402">
    <property type="entry name" value="PROTEASE FAMILY C15 PYROGLUTAMYL-PEPTIDASE I-RELATED"/>
    <property type="match status" value="1"/>
</dbReference>
<evidence type="ECO:0000313" key="7">
    <source>
        <dbReference type="Proteomes" id="UP001461498"/>
    </source>
</evidence>
<sequence>MNQNSEKSHCSISKNTIVVTGFGPFGPHKVNDSWECVKRLKETNIEDELGVSLITKELPVVYANSEREVPDMWSKYNPFLMVHIGVHNLDCVKIERIGRKNGYRLPDTCGTCPSSEVCPVGEESLICNTMNLNAIIEKVDSKGLDLSIYLCEYTYYLSLNQDAGRSIFIHIPPATGAPSIEDKTAVIKNIIAATYLHLTSK</sequence>
<reference evidence="6 7" key="1">
    <citation type="submission" date="2022-12" db="EMBL/GenBank/DDBJ databases">
        <title>Chromosome-level genome assembly of true bugs.</title>
        <authorList>
            <person name="Ma L."/>
            <person name="Li H."/>
        </authorList>
    </citation>
    <scope>NUCLEOTIDE SEQUENCE [LARGE SCALE GENOMIC DNA]</scope>
    <source>
        <strain evidence="6">Lab_2022b</strain>
    </source>
</reference>
<dbReference type="AlphaFoldDB" id="A0AAW1DKK7"/>
<dbReference type="InterPro" id="IPR000816">
    <property type="entry name" value="Peptidase_C15"/>
</dbReference>
<evidence type="ECO:0000256" key="2">
    <source>
        <dbReference type="ARBA" id="ARBA00022490"/>
    </source>
</evidence>
<dbReference type="Proteomes" id="UP001461498">
    <property type="component" value="Unassembled WGS sequence"/>
</dbReference>
<keyword evidence="3" id="KW-0645">Protease</keyword>
<evidence type="ECO:0008006" key="8">
    <source>
        <dbReference type="Google" id="ProtNLM"/>
    </source>
</evidence>
<comment type="similarity">
    <text evidence="1">Belongs to the peptidase C15 family.</text>
</comment>